<keyword evidence="2" id="KW-1015">Disulfide bond</keyword>
<dbReference type="SMART" id="SM00020">
    <property type="entry name" value="Tryp_SPc"/>
    <property type="match status" value="1"/>
</dbReference>
<feature type="signal peptide" evidence="3">
    <location>
        <begin position="1"/>
        <end position="23"/>
    </location>
</feature>
<dbReference type="PROSITE" id="PS00134">
    <property type="entry name" value="TRYPSIN_HIS"/>
    <property type="match status" value="1"/>
</dbReference>
<feature type="chain" id="PRO_5046364324" description="Peptidase S1 domain-containing protein" evidence="3">
    <location>
        <begin position="24"/>
        <end position="394"/>
    </location>
</feature>
<dbReference type="PRINTS" id="PR00722">
    <property type="entry name" value="CHYMOTRYPSIN"/>
</dbReference>
<evidence type="ECO:0000259" key="4">
    <source>
        <dbReference type="PROSITE" id="PS50240"/>
    </source>
</evidence>
<feature type="domain" description="Peptidase S1" evidence="4">
    <location>
        <begin position="28"/>
        <end position="354"/>
    </location>
</feature>
<reference evidence="5 6" key="1">
    <citation type="submission" date="2020-03" db="EMBL/GenBank/DDBJ databases">
        <title>Genomic Encyclopedia of Type Strains, Phase IV (KMG-IV): sequencing the most valuable type-strain genomes for metagenomic binning, comparative biology and taxonomic classification.</title>
        <authorList>
            <person name="Goeker M."/>
        </authorList>
    </citation>
    <scope>NUCLEOTIDE SEQUENCE [LARGE SCALE GENOMIC DNA]</scope>
    <source>
        <strain evidence="5 6">DSM 27651</strain>
    </source>
</reference>
<dbReference type="InterPro" id="IPR001254">
    <property type="entry name" value="Trypsin_dom"/>
</dbReference>
<comment type="similarity">
    <text evidence="1">Belongs to the peptidase S1 family.</text>
</comment>
<evidence type="ECO:0000313" key="5">
    <source>
        <dbReference type="EMBL" id="NJC34587.1"/>
    </source>
</evidence>
<gene>
    <name evidence="5" type="ORF">GGR88_002101</name>
</gene>
<dbReference type="Pfam" id="PF07589">
    <property type="entry name" value="PEP-CTERM"/>
    <property type="match status" value="1"/>
</dbReference>
<sequence length="394" mass="40692">MFRSFKLALLAASVSSLAAPALAQTTSIVPGFSIEDNRARIESQVNPLITTVRQGDLYNSTSIVPGNRYTGVGGLFIQAVGSTGSGSLCTGALITSSIVVTAAHCLAGTDIGSIGFYTPDYVGGTGRTVYGASGFAIHPGYDDSIGVLGGNDIAVIQLSRVATGLEVYDIATTQDELNVVHTKVGTGTVGVGAIGTFPAPFDFDGEKRSGSNIYEYTWDLFTGSDDGITDAFGAPVGSILTFDFDSGTAQEDLFGRLGLAPQRGVVVGGQVRDVNSSPGDSGGPTFINGKIAGITSFGITGNAFEPLSVNCGDPTSVDQSFSLETNACTNSSFGELSGDTRVSFFAGWLDSYRTGAGTFQAIGAVPEPSTWAMMIAGFGMVGFGMRRREKRVLA</sequence>
<evidence type="ECO:0000256" key="1">
    <source>
        <dbReference type="ARBA" id="ARBA00007664"/>
    </source>
</evidence>
<dbReference type="SUPFAM" id="SSF50494">
    <property type="entry name" value="Trypsin-like serine proteases"/>
    <property type="match status" value="1"/>
</dbReference>
<evidence type="ECO:0000256" key="2">
    <source>
        <dbReference type="ARBA" id="ARBA00023157"/>
    </source>
</evidence>
<dbReference type="PANTHER" id="PTHR24276">
    <property type="entry name" value="POLYSERASE-RELATED"/>
    <property type="match status" value="1"/>
</dbReference>
<dbReference type="InterPro" id="IPR018114">
    <property type="entry name" value="TRYPSIN_HIS"/>
</dbReference>
<protein>
    <recommendedName>
        <fullName evidence="4">Peptidase S1 domain-containing protein</fullName>
    </recommendedName>
</protein>
<dbReference type="InterPro" id="IPR043504">
    <property type="entry name" value="Peptidase_S1_PA_chymotrypsin"/>
</dbReference>
<evidence type="ECO:0000256" key="3">
    <source>
        <dbReference type="SAM" id="SignalP"/>
    </source>
</evidence>
<dbReference type="NCBIfam" id="NF035944">
    <property type="entry name" value="PEPxxWA-CTERM"/>
    <property type="match status" value="1"/>
</dbReference>
<dbReference type="InterPro" id="IPR050430">
    <property type="entry name" value="Peptidase_S1"/>
</dbReference>
<dbReference type="Gene3D" id="2.40.10.10">
    <property type="entry name" value="Trypsin-like serine proteases"/>
    <property type="match status" value="2"/>
</dbReference>
<keyword evidence="3" id="KW-0732">Signal</keyword>
<dbReference type="NCBIfam" id="TIGR02595">
    <property type="entry name" value="PEP_CTERM"/>
    <property type="match status" value="1"/>
</dbReference>
<keyword evidence="6" id="KW-1185">Reference proteome</keyword>
<accession>A0ABX0XMI4</accession>
<dbReference type="Pfam" id="PF00089">
    <property type="entry name" value="Trypsin"/>
    <property type="match status" value="1"/>
</dbReference>
<dbReference type="Proteomes" id="UP000734218">
    <property type="component" value="Unassembled WGS sequence"/>
</dbReference>
<dbReference type="RefSeq" id="WP_167954689.1">
    <property type="nucleotide sequence ID" value="NZ_JAATJE010000002.1"/>
</dbReference>
<dbReference type="InterPro" id="IPR009003">
    <property type="entry name" value="Peptidase_S1_PA"/>
</dbReference>
<organism evidence="5 6">
    <name type="scientific">Sphingomonas jejuensis</name>
    <dbReference type="NCBI Taxonomy" id="904715"/>
    <lineage>
        <taxon>Bacteria</taxon>
        <taxon>Pseudomonadati</taxon>
        <taxon>Pseudomonadota</taxon>
        <taxon>Alphaproteobacteria</taxon>
        <taxon>Sphingomonadales</taxon>
        <taxon>Sphingomonadaceae</taxon>
        <taxon>Sphingomonas</taxon>
    </lineage>
</organism>
<evidence type="ECO:0000313" key="6">
    <source>
        <dbReference type="Proteomes" id="UP000734218"/>
    </source>
</evidence>
<dbReference type="PANTHER" id="PTHR24276:SF98">
    <property type="entry name" value="FI18310P1-RELATED"/>
    <property type="match status" value="1"/>
</dbReference>
<dbReference type="EMBL" id="JAATJE010000002">
    <property type="protein sequence ID" value="NJC34587.1"/>
    <property type="molecule type" value="Genomic_DNA"/>
</dbReference>
<dbReference type="PROSITE" id="PS50240">
    <property type="entry name" value="TRYPSIN_DOM"/>
    <property type="match status" value="1"/>
</dbReference>
<name>A0ABX0XMI4_9SPHN</name>
<dbReference type="InterPro" id="IPR001314">
    <property type="entry name" value="Peptidase_S1A"/>
</dbReference>
<proteinExistence type="inferred from homology"/>
<comment type="caution">
    <text evidence="5">The sequence shown here is derived from an EMBL/GenBank/DDBJ whole genome shotgun (WGS) entry which is preliminary data.</text>
</comment>
<dbReference type="InterPro" id="IPR013424">
    <property type="entry name" value="Ice-binding_C"/>
</dbReference>